<dbReference type="Gene3D" id="1.10.357.10">
    <property type="entry name" value="Tetracycline Repressor, domain 2"/>
    <property type="match status" value="1"/>
</dbReference>
<protein>
    <submittedName>
        <fullName evidence="1">AcrR family transcriptional regulator</fullName>
    </submittedName>
</protein>
<dbReference type="RefSeq" id="WP_170201450.1">
    <property type="nucleotide sequence ID" value="NZ_RJKE01000001.1"/>
</dbReference>
<proteinExistence type="predicted"/>
<reference evidence="1 2" key="1">
    <citation type="submission" date="2018-11" db="EMBL/GenBank/DDBJ databases">
        <title>Sequencing the genomes of 1000 actinobacteria strains.</title>
        <authorList>
            <person name="Klenk H.-P."/>
        </authorList>
    </citation>
    <scope>NUCLEOTIDE SEQUENCE [LARGE SCALE GENOMIC DNA]</scope>
    <source>
        <strain evidence="1 2">DSM 44254</strain>
    </source>
</reference>
<comment type="caution">
    <text evidence="1">The sequence shown here is derived from an EMBL/GenBank/DDBJ whole genome shotgun (WGS) entry which is preliminary data.</text>
</comment>
<evidence type="ECO:0000313" key="1">
    <source>
        <dbReference type="EMBL" id="ROO86016.1"/>
    </source>
</evidence>
<evidence type="ECO:0000313" key="2">
    <source>
        <dbReference type="Proteomes" id="UP000272400"/>
    </source>
</evidence>
<organism evidence="1 2">
    <name type="scientific">Actinocorallia herbida</name>
    <dbReference type="NCBI Taxonomy" id="58109"/>
    <lineage>
        <taxon>Bacteria</taxon>
        <taxon>Bacillati</taxon>
        <taxon>Actinomycetota</taxon>
        <taxon>Actinomycetes</taxon>
        <taxon>Streptosporangiales</taxon>
        <taxon>Thermomonosporaceae</taxon>
        <taxon>Actinocorallia</taxon>
    </lineage>
</organism>
<sequence length="191" mass="21245">MGEVDERVLAMAARLFGRLGYDATTLEMVRGAAGAGAEDSVLLKSGKDELYLAVLRGLYEMESESLEAAYREGDGGIAGLHGLVDAFFDFVIDHPEFAAMWWQRGLKDASDLPPLEQDYPPPLLTYLAERPWPGLPGTLDRHFLSWIIVWTVSGFIHSGYPDETGRRRHADHRPTVALVRARLHDLVTRAV</sequence>
<dbReference type="SUPFAM" id="SSF46689">
    <property type="entry name" value="Homeodomain-like"/>
    <property type="match status" value="1"/>
</dbReference>
<gene>
    <name evidence="1" type="ORF">EDD29_3577</name>
</gene>
<name>A0A3N1CXP5_9ACTN</name>
<dbReference type="Proteomes" id="UP000272400">
    <property type="component" value="Unassembled WGS sequence"/>
</dbReference>
<dbReference type="InterPro" id="IPR009057">
    <property type="entry name" value="Homeodomain-like_sf"/>
</dbReference>
<keyword evidence="2" id="KW-1185">Reference proteome</keyword>
<accession>A0A3N1CXP5</accession>
<dbReference type="AlphaFoldDB" id="A0A3N1CXP5"/>
<dbReference type="EMBL" id="RJKE01000001">
    <property type="protein sequence ID" value="ROO86016.1"/>
    <property type="molecule type" value="Genomic_DNA"/>
</dbReference>